<dbReference type="Proteomes" id="UP000836387">
    <property type="component" value="Unassembled WGS sequence"/>
</dbReference>
<organism evidence="1 2">
    <name type="scientific">Clonostachys rosea f. rosea IK726</name>
    <dbReference type="NCBI Taxonomy" id="1349383"/>
    <lineage>
        <taxon>Eukaryota</taxon>
        <taxon>Fungi</taxon>
        <taxon>Dikarya</taxon>
        <taxon>Ascomycota</taxon>
        <taxon>Pezizomycotina</taxon>
        <taxon>Sordariomycetes</taxon>
        <taxon>Hypocreomycetidae</taxon>
        <taxon>Hypocreales</taxon>
        <taxon>Bionectriaceae</taxon>
        <taxon>Clonostachys</taxon>
    </lineage>
</organism>
<comment type="caution">
    <text evidence="1">The sequence shown here is derived from an EMBL/GenBank/DDBJ whole genome shotgun (WGS) entry which is preliminary data.</text>
</comment>
<protein>
    <submittedName>
        <fullName evidence="1">Uncharacterized protein</fullName>
    </submittedName>
</protein>
<accession>A0ACA9TWI9</accession>
<keyword evidence="2" id="KW-1185">Reference proteome</keyword>
<reference evidence="1" key="1">
    <citation type="submission" date="2020-04" db="EMBL/GenBank/DDBJ databases">
        <authorList>
            <person name="Broberg M."/>
        </authorList>
    </citation>
    <scope>NUCLEOTIDE SEQUENCE</scope>
</reference>
<evidence type="ECO:0000313" key="2">
    <source>
        <dbReference type="Proteomes" id="UP000836387"/>
    </source>
</evidence>
<dbReference type="EMBL" id="CADEHS020000008">
    <property type="protein sequence ID" value="CAG9945164.1"/>
    <property type="molecule type" value="Genomic_DNA"/>
</dbReference>
<sequence length="108" mass="11891">MDFSILVPLGLISGNLVDAREETLPEGVKPSTYYRPMKGKCQKSTQKCGSLIHWSVIDETIDTRTGKKMVIWAERPWSGSPTVCGTPKYSGRDKACSVGVETKITHCT</sequence>
<proteinExistence type="predicted"/>
<name>A0ACA9TWI9_BIOOC</name>
<reference evidence="1" key="2">
    <citation type="submission" date="2021-10" db="EMBL/GenBank/DDBJ databases">
        <authorList>
            <person name="Piombo E."/>
        </authorList>
    </citation>
    <scope>NUCLEOTIDE SEQUENCE</scope>
</reference>
<evidence type="ECO:0000313" key="1">
    <source>
        <dbReference type="EMBL" id="CAG9945164.1"/>
    </source>
</evidence>
<gene>
    <name evidence="1" type="ORF">CRV2_00011257</name>
</gene>